<name>A0A976BBF9_9BURK</name>
<gene>
    <name evidence="2" type="ORF">CO2235_170184</name>
</gene>
<proteinExistence type="predicted"/>
<dbReference type="Proteomes" id="UP000256862">
    <property type="component" value="Chromosome CO2235"/>
</dbReference>
<reference evidence="2 3" key="1">
    <citation type="submission" date="2018-01" db="EMBL/GenBank/DDBJ databases">
        <authorList>
            <person name="Clerissi C."/>
        </authorList>
    </citation>
    <scope>NUCLEOTIDE SEQUENCE [LARGE SCALE GENOMIC DNA]</scope>
    <source>
        <strain evidence="2">Cupriavidus oxalaticus LMG 2235</strain>
    </source>
</reference>
<evidence type="ECO:0000256" key="1">
    <source>
        <dbReference type="SAM" id="MobiDB-lite"/>
    </source>
</evidence>
<feature type="region of interest" description="Disordered" evidence="1">
    <location>
        <begin position="77"/>
        <end position="112"/>
    </location>
</feature>
<protein>
    <submittedName>
        <fullName evidence="2">Uncharacterized protein</fullName>
    </submittedName>
</protein>
<comment type="caution">
    <text evidence="2">The sequence shown here is derived from an EMBL/GenBank/DDBJ whole genome shotgun (WGS) entry which is preliminary data.</text>
</comment>
<sequence>MRPQAPRQGAVSCVHRQLHFGLHCVNNRRDSDKLSRQRTSQPRTPDHRYKLGKIEQAWALFANQREALWRVAITPRRPPEREQGGGVCPRLRGRPPANCPMATKMRSAPNGV</sequence>
<organism evidence="2 3">
    <name type="scientific">Cupriavidus oxalaticus</name>
    <dbReference type="NCBI Taxonomy" id="96344"/>
    <lineage>
        <taxon>Bacteria</taxon>
        <taxon>Pseudomonadati</taxon>
        <taxon>Pseudomonadota</taxon>
        <taxon>Betaproteobacteria</taxon>
        <taxon>Burkholderiales</taxon>
        <taxon>Burkholderiaceae</taxon>
        <taxon>Cupriavidus</taxon>
    </lineage>
</organism>
<dbReference type="EMBL" id="OGUS01000117">
    <property type="protein sequence ID" value="SPC13061.1"/>
    <property type="molecule type" value="Genomic_DNA"/>
</dbReference>
<evidence type="ECO:0000313" key="3">
    <source>
        <dbReference type="Proteomes" id="UP000256862"/>
    </source>
</evidence>
<dbReference type="AlphaFoldDB" id="A0A976BBF9"/>
<accession>A0A976BBF9</accession>
<evidence type="ECO:0000313" key="2">
    <source>
        <dbReference type="EMBL" id="SPC13061.1"/>
    </source>
</evidence>